<keyword evidence="6" id="KW-0862">Zinc</keyword>
<dbReference type="InterPro" id="IPR003349">
    <property type="entry name" value="JmjN"/>
</dbReference>
<feature type="region of interest" description="Disordered" evidence="15">
    <location>
        <begin position="363"/>
        <end position="382"/>
    </location>
</feature>
<evidence type="ECO:0000256" key="3">
    <source>
        <dbReference type="ARBA" id="ARBA00012900"/>
    </source>
</evidence>
<feature type="domain" description="PHD-type" evidence="18">
    <location>
        <begin position="528"/>
        <end position="670"/>
    </location>
</feature>
<evidence type="ECO:0000256" key="15">
    <source>
        <dbReference type="SAM" id="MobiDB-lite"/>
    </source>
</evidence>
<dbReference type="FunFam" id="3.10.330.70:FF:000001">
    <property type="entry name" value="Putative lysine-specific demethylase 4a"/>
    <property type="match status" value="1"/>
</dbReference>
<dbReference type="CDD" id="cd15571">
    <property type="entry name" value="ePHD"/>
    <property type="match status" value="1"/>
</dbReference>
<dbReference type="GO" id="GO:0140684">
    <property type="term" value="F:histone H3K9me2/H3K9me3 demethylase activity"/>
    <property type="evidence" value="ECO:0007669"/>
    <property type="project" value="UniProtKB-EC"/>
</dbReference>
<dbReference type="GO" id="GO:0005634">
    <property type="term" value="C:nucleus"/>
    <property type="evidence" value="ECO:0007669"/>
    <property type="project" value="TreeGrafter"/>
</dbReference>
<feature type="domain" description="JmjC" evidence="17">
    <location>
        <begin position="130"/>
        <end position="296"/>
    </location>
</feature>
<dbReference type="Gene3D" id="3.10.330.70">
    <property type="match status" value="1"/>
</dbReference>
<dbReference type="InterPro" id="IPR003347">
    <property type="entry name" value="JmjC_dom"/>
</dbReference>
<evidence type="ECO:0000256" key="6">
    <source>
        <dbReference type="ARBA" id="ARBA00022833"/>
    </source>
</evidence>
<evidence type="ECO:0000256" key="1">
    <source>
        <dbReference type="ARBA" id="ARBA00001954"/>
    </source>
</evidence>
<dbReference type="PROSITE" id="PS51184">
    <property type="entry name" value="JMJC"/>
    <property type="match status" value="1"/>
</dbReference>
<dbReference type="Gene3D" id="2.30.30.140">
    <property type="match status" value="1"/>
</dbReference>
<sequence>MDEFRDFSRYIKKIEHCAGHLKAGIAKIVPPEGWTPRPSRKDFSDVDDYEINQPARESIEAMEKPGAFFKRNITFKRKMPVKEFRNLANSAPYRNPQPNLRGEKLEQHYFSNILKGEPIYGADTEGSFYDESVYEWNMSRLGTILEDTGYQKIKGVNTVYLYFGMYKTTFPWHAEDMDLYSINYLHFGAPKYWFAISSEHADRFERFMSQMFSYESEYAPQCKAFLRHKTYIVTPELLRTAKIPYATMMQRPNEFMITFPRGYHMGFNLGYNLAESTNFATDRWIDYGKDAVLCECNKDTVKIDMSHFMSTYRANEFATWWTYWFGGGKSVWQPKKKKETPKKRKSGGGGVCLAIEPAKRARLGASTATDGDCSDGSSGSETDGSRFMRALPGYIIHDYQLRPDCDDLMRKFKKTTRLLRSDYKIDFFQEREYNQRKRMEWPHCAVCQFFQPDHMKAVIANVPEFSRRLTTTPCISKKDVKRVEEPDRLLTCSNCHVTVHSLCCSGDEQPENWRCVRCRGRSDVEIRTTSCQFCELRGGAMIPCQIGNDSTWAHVICAIFNRRTTFNRGYGPTSCYTKPATRQLSQTNRMPMLDEDYRGELGDLYENSRWECVVCRRVSEGLTPCALCIEEQSTCVLPTVAHVTCARQVGFLCEPRDFPHNAVIICHKHEQSHLVNKAVQALTTMRIGDDVFLESDSAAGFVKGQIVRVEKKETVVVDFMDSSVSRDNTTEDIQSCDCLHCENGEHQYGTRVKVLWDDKQLYDAFYRGKGVMTEYTVRLEDGREVKNPRNKLKTKRELNARLRK</sequence>
<dbReference type="Pfam" id="PF02373">
    <property type="entry name" value="JmjC"/>
    <property type="match status" value="1"/>
</dbReference>
<dbReference type="EnsemblMetazoa" id="CJA10113.2">
    <property type="protein sequence ID" value="CJA10113.2"/>
    <property type="gene ID" value="WBGene00129317"/>
</dbReference>
<dbReference type="SMART" id="SM00545">
    <property type="entry name" value="JmjN"/>
    <property type="match status" value="1"/>
</dbReference>
<evidence type="ECO:0000256" key="7">
    <source>
        <dbReference type="ARBA" id="ARBA00022853"/>
    </source>
</evidence>
<dbReference type="PROSITE" id="PS01359">
    <property type="entry name" value="ZF_PHD_1"/>
    <property type="match status" value="1"/>
</dbReference>
<evidence type="ECO:0000256" key="4">
    <source>
        <dbReference type="ARBA" id="ARBA00022723"/>
    </source>
</evidence>
<dbReference type="Proteomes" id="UP000005237">
    <property type="component" value="Unassembled WGS sequence"/>
</dbReference>
<evidence type="ECO:0000256" key="9">
    <source>
        <dbReference type="ARBA" id="ARBA00023002"/>
    </source>
</evidence>
<accession>A0A8R1HS45</accession>
<keyword evidence="11" id="KW-0805">Transcription regulation</keyword>
<comment type="similarity">
    <text evidence="2">Belongs to the JHDM3 histone demethylase family.</text>
</comment>
<keyword evidence="7" id="KW-0156">Chromatin regulator</keyword>
<dbReference type="Gene3D" id="2.60.120.650">
    <property type="entry name" value="Cupin"/>
    <property type="match status" value="1"/>
</dbReference>
<keyword evidence="8" id="KW-0223">Dioxygenase</keyword>
<protein>
    <recommendedName>
        <fullName evidence="3">[histone H3]-trimethyl-L-lysine(9) demethylase</fullName>
        <ecNumber evidence="3">1.14.11.66</ecNumber>
    </recommendedName>
</protein>
<evidence type="ECO:0000256" key="10">
    <source>
        <dbReference type="ARBA" id="ARBA00023004"/>
    </source>
</evidence>
<dbReference type="InterPro" id="IPR019786">
    <property type="entry name" value="Zinc_finger_PHD-type_CS"/>
</dbReference>
<dbReference type="Pfam" id="PF02375">
    <property type="entry name" value="JmjN"/>
    <property type="match status" value="1"/>
</dbReference>
<dbReference type="GO" id="GO:0000785">
    <property type="term" value="C:chromatin"/>
    <property type="evidence" value="ECO:0007669"/>
    <property type="project" value="TreeGrafter"/>
</dbReference>
<evidence type="ECO:0000259" key="16">
    <source>
        <dbReference type="PROSITE" id="PS51183"/>
    </source>
</evidence>
<evidence type="ECO:0000256" key="14">
    <source>
        <dbReference type="ARBA" id="ARBA00049349"/>
    </source>
</evidence>
<evidence type="ECO:0000259" key="17">
    <source>
        <dbReference type="PROSITE" id="PS51184"/>
    </source>
</evidence>
<dbReference type="PANTHER" id="PTHR10694:SF129">
    <property type="entry name" value="LYSINE-SPECIFIC DEMETHYLASE 4B-RELATED"/>
    <property type="match status" value="1"/>
</dbReference>
<keyword evidence="12" id="KW-0804">Transcription</keyword>
<evidence type="ECO:0000256" key="8">
    <source>
        <dbReference type="ARBA" id="ARBA00022964"/>
    </source>
</evidence>
<reference evidence="19" key="2">
    <citation type="submission" date="2022-06" db="UniProtKB">
        <authorList>
            <consortium name="EnsemblMetazoa"/>
        </authorList>
    </citation>
    <scope>IDENTIFICATION</scope>
    <source>
        <strain evidence="19">DF5081</strain>
    </source>
</reference>
<evidence type="ECO:0000313" key="20">
    <source>
        <dbReference type="Proteomes" id="UP000005237"/>
    </source>
</evidence>
<dbReference type="PROSITE" id="PS51805">
    <property type="entry name" value="EPHD"/>
    <property type="match status" value="1"/>
</dbReference>
<dbReference type="GO" id="GO:0008270">
    <property type="term" value="F:zinc ion binding"/>
    <property type="evidence" value="ECO:0007669"/>
    <property type="project" value="UniProtKB-KW"/>
</dbReference>
<evidence type="ECO:0000256" key="5">
    <source>
        <dbReference type="ARBA" id="ARBA00022771"/>
    </source>
</evidence>
<evidence type="ECO:0000256" key="2">
    <source>
        <dbReference type="ARBA" id="ARBA00009711"/>
    </source>
</evidence>
<evidence type="ECO:0000256" key="13">
    <source>
        <dbReference type="ARBA" id="ARBA00023242"/>
    </source>
</evidence>
<dbReference type="EnsemblMetazoa" id="CJA10113.1">
    <property type="protein sequence ID" value="CJA10113.1"/>
    <property type="gene ID" value="WBGene00129317"/>
</dbReference>
<keyword evidence="20" id="KW-1185">Reference proteome</keyword>
<evidence type="ECO:0000256" key="12">
    <source>
        <dbReference type="ARBA" id="ARBA00023163"/>
    </source>
</evidence>
<dbReference type="SMART" id="SM00249">
    <property type="entry name" value="PHD"/>
    <property type="match status" value="2"/>
</dbReference>
<keyword evidence="9" id="KW-0560">Oxidoreductase</keyword>
<dbReference type="EC" id="1.14.11.66" evidence="3"/>
<feature type="compositionally biased region" description="Low complexity" evidence="15">
    <location>
        <begin position="366"/>
        <end position="382"/>
    </location>
</feature>
<reference evidence="20" key="1">
    <citation type="submission" date="2010-08" db="EMBL/GenBank/DDBJ databases">
        <authorList>
            <consortium name="Caenorhabditis japonica Sequencing Consortium"/>
            <person name="Wilson R.K."/>
        </authorList>
    </citation>
    <scope>NUCLEOTIDE SEQUENCE [LARGE SCALE GENOMIC DNA]</scope>
    <source>
        <strain evidence="20">DF5081</strain>
    </source>
</reference>
<dbReference type="PANTHER" id="PTHR10694">
    <property type="entry name" value="LYSINE-SPECIFIC DEMETHYLASE"/>
    <property type="match status" value="1"/>
</dbReference>
<evidence type="ECO:0000259" key="18">
    <source>
        <dbReference type="PROSITE" id="PS51805"/>
    </source>
</evidence>
<dbReference type="SUPFAM" id="SSF51197">
    <property type="entry name" value="Clavaminate synthase-like"/>
    <property type="match status" value="1"/>
</dbReference>
<dbReference type="InterPro" id="IPR034732">
    <property type="entry name" value="EPHD"/>
</dbReference>
<name>A0A8R1HS45_CAEJA</name>
<dbReference type="AlphaFoldDB" id="A0A8R1HS45"/>
<dbReference type="GO" id="GO:0010468">
    <property type="term" value="P:regulation of gene expression"/>
    <property type="evidence" value="ECO:0007669"/>
    <property type="project" value="TreeGrafter"/>
</dbReference>
<keyword evidence="10" id="KW-0408">Iron</keyword>
<keyword evidence="4" id="KW-0479">Metal-binding</keyword>
<evidence type="ECO:0000256" key="11">
    <source>
        <dbReference type="ARBA" id="ARBA00023015"/>
    </source>
</evidence>
<keyword evidence="5" id="KW-0863">Zinc-finger</keyword>
<dbReference type="InterPro" id="IPR001965">
    <property type="entry name" value="Znf_PHD"/>
</dbReference>
<dbReference type="SMART" id="SM00558">
    <property type="entry name" value="JmjC"/>
    <property type="match status" value="1"/>
</dbReference>
<comment type="cofactor">
    <cofactor evidence="1">
        <name>Fe(2+)</name>
        <dbReference type="ChEBI" id="CHEBI:29033"/>
    </cofactor>
</comment>
<dbReference type="GO" id="GO:0140680">
    <property type="term" value="F:histone H3K36me/H3K36me2 demethylase activity"/>
    <property type="evidence" value="ECO:0007669"/>
    <property type="project" value="EnsemblMetazoa"/>
</dbReference>
<dbReference type="PROSITE" id="PS51183">
    <property type="entry name" value="JMJN"/>
    <property type="match status" value="1"/>
</dbReference>
<comment type="catalytic activity">
    <reaction evidence="14">
        <text>N(6),N(6),N(6)-trimethyl-L-lysyl(9)-[histone H3] + 2 2-oxoglutarate + 2 O2 = N(6)-methyl-L-lysyl(9)-[histone H3] + 2 formaldehyde + 2 succinate + 2 CO2</text>
        <dbReference type="Rhea" id="RHEA:60200"/>
        <dbReference type="Rhea" id="RHEA-COMP:15538"/>
        <dbReference type="Rhea" id="RHEA-COMP:15542"/>
        <dbReference type="ChEBI" id="CHEBI:15379"/>
        <dbReference type="ChEBI" id="CHEBI:16526"/>
        <dbReference type="ChEBI" id="CHEBI:16810"/>
        <dbReference type="ChEBI" id="CHEBI:16842"/>
        <dbReference type="ChEBI" id="CHEBI:30031"/>
        <dbReference type="ChEBI" id="CHEBI:61929"/>
        <dbReference type="ChEBI" id="CHEBI:61961"/>
        <dbReference type="EC" id="1.14.11.66"/>
    </reaction>
</comment>
<keyword evidence="13" id="KW-0539">Nucleus</keyword>
<proteinExistence type="inferred from homology"/>
<feature type="domain" description="JmjN" evidence="16">
    <location>
        <begin position="1"/>
        <end position="37"/>
    </location>
</feature>
<evidence type="ECO:0000313" key="19">
    <source>
        <dbReference type="EnsemblMetazoa" id="CJA10113.2"/>
    </source>
</evidence>
<organism evidence="19 20">
    <name type="scientific">Caenorhabditis japonica</name>
    <dbReference type="NCBI Taxonomy" id="281687"/>
    <lineage>
        <taxon>Eukaryota</taxon>
        <taxon>Metazoa</taxon>
        <taxon>Ecdysozoa</taxon>
        <taxon>Nematoda</taxon>
        <taxon>Chromadorea</taxon>
        <taxon>Rhabditida</taxon>
        <taxon>Rhabditina</taxon>
        <taxon>Rhabditomorpha</taxon>
        <taxon>Rhabditoidea</taxon>
        <taxon>Rhabditidae</taxon>
        <taxon>Peloderinae</taxon>
        <taxon>Caenorhabditis</taxon>
    </lineage>
</organism>